<gene>
    <name evidence="12" type="ORF">F2P81_001448</name>
</gene>
<comment type="caution">
    <text evidence="8">Lacks conserved residue(s) required for the propagation of feature annotation.</text>
</comment>
<feature type="domain" description="Lysosome-associated membrane glycoprotein 2-like luminal" evidence="11">
    <location>
        <begin position="174"/>
        <end position="317"/>
    </location>
</feature>
<evidence type="ECO:0000256" key="2">
    <source>
        <dbReference type="ARBA" id="ARBA00022692"/>
    </source>
</evidence>
<dbReference type="GO" id="GO:0072594">
    <property type="term" value="P:establishment of protein localization to organelle"/>
    <property type="evidence" value="ECO:0007669"/>
    <property type="project" value="TreeGrafter"/>
</dbReference>
<reference evidence="12 13" key="1">
    <citation type="submission" date="2019-06" db="EMBL/GenBank/DDBJ databases">
        <title>Draft genomes of female and male turbot (Scophthalmus maximus).</title>
        <authorList>
            <person name="Xu H."/>
            <person name="Xu X.-W."/>
            <person name="Shao C."/>
            <person name="Chen S."/>
        </authorList>
    </citation>
    <scope>NUCLEOTIDE SEQUENCE [LARGE SCALE GENOMIC DNA]</scope>
    <source>
        <strain evidence="12">Ysfricsl-2016a</strain>
        <tissue evidence="12">Blood</tissue>
    </source>
</reference>
<evidence type="ECO:0000256" key="7">
    <source>
        <dbReference type="ARBA" id="ARBA00023180"/>
    </source>
</evidence>
<evidence type="ECO:0000256" key="8">
    <source>
        <dbReference type="PROSITE-ProRule" id="PRU00740"/>
    </source>
</evidence>
<dbReference type="GO" id="GO:0005886">
    <property type="term" value="C:plasma membrane"/>
    <property type="evidence" value="ECO:0007669"/>
    <property type="project" value="TreeGrafter"/>
</dbReference>
<feature type="disulfide bond" evidence="8">
    <location>
        <begin position="292"/>
        <end position="329"/>
    </location>
</feature>
<keyword evidence="4" id="KW-0967">Endosome</keyword>
<comment type="similarity">
    <text evidence="8">Belongs to the LAMP family.</text>
</comment>
<accession>A0A6A4TJD6</accession>
<feature type="compositionally biased region" description="Low complexity" evidence="9">
    <location>
        <begin position="117"/>
        <end position="163"/>
    </location>
</feature>
<organism evidence="12 13">
    <name type="scientific">Scophthalmus maximus</name>
    <name type="common">Turbot</name>
    <name type="synonym">Psetta maxima</name>
    <dbReference type="NCBI Taxonomy" id="52904"/>
    <lineage>
        <taxon>Eukaryota</taxon>
        <taxon>Metazoa</taxon>
        <taxon>Chordata</taxon>
        <taxon>Craniata</taxon>
        <taxon>Vertebrata</taxon>
        <taxon>Euteleostomi</taxon>
        <taxon>Actinopterygii</taxon>
        <taxon>Neopterygii</taxon>
        <taxon>Teleostei</taxon>
        <taxon>Neoteleostei</taxon>
        <taxon>Acanthomorphata</taxon>
        <taxon>Carangaria</taxon>
        <taxon>Pleuronectiformes</taxon>
        <taxon>Pleuronectoidei</taxon>
        <taxon>Scophthalmidae</taxon>
        <taxon>Scophthalmus</taxon>
    </lineage>
</organism>
<keyword evidence="3" id="KW-0732">Signal</keyword>
<dbReference type="Gene3D" id="2.40.160.110">
    <property type="match status" value="1"/>
</dbReference>
<dbReference type="InterPro" id="IPR002000">
    <property type="entry name" value="Lysosome-assoc_membr_glycop"/>
</dbReference>
<name>A0A6A4TJD6_SCOMX</name>
<keyword evidence="2 8" id="KW-0812">Transmembrane</keyword>
<evidence type="ECO:0000256" key="6">
    <source>
        <dbReference type="ARBA" id="ARBA00023136"/>
    </source>
</evidence>
<evidence type="ECO:0000259" key="11">
    <source>
        <dbReference type="Pfam" id="PF01299"/>
    </source>
</evidence>
<evidence type="ECO:0000256" key="5">
    <source>
        <dbReference type="ARBA" id="ARBA00022989"/>
    </source>
</evidence>
<comment type="subcellular location">
    <subcellularLocation>
        <location evidence="1">Endosome membrane</location>
        <topology evidence="1">Single-pass type I membrane protein</topology>
    </subcellularLocation>
    <subcellularLocation>
        <location evidence="8">Lysosome membrane</location>
        <topology evidence="8">Single-pass type I membrane protein</topology>
    </subcellularLocation>
</comment>
<proteinExistence type="inferred from homology"/>
<comment type="caution">
    <text evidence="12">The sequence shown here is derived from an EMBL/GenBank/DDBJ whole genome shotgun (WGS) entry which is preliminary data.</text>
</comment>
<evidence type="ECO:0000256" key="10">
    <source>
        <dbReference type="SAM" id="Phobius"/>
    </source>
</evidence>
<evidence type="ECO:0000256" key="3">
    <source>
        <dbReference type="ARBA" id="ARBA00022729"/>
    </source>
</evidence>
<sequence>MLLFFRGFRPCPRRLRELDAPAPAEQSLPDERLSQVQSVSTCRHEECRRDRACGLLRFVRTRTPRTTQCGVHVQSFAAVSLGVYKKESGSLSLADDENKAKHSATVVPAKEFHSPVSTTTTPNTTTTTPKTTTTTTPKTTTTTPKTTTTTPKTTTTTPKTTTSPPGPTPSTNLTVGNYTLMTDDRKAICLMAQMALQIRVARPKVNGTFVVQPKMTKAEGRCEGTKANLTLVFNEGIITFMFNKSAADNTVYVHSLSFSVSYSIIKGSKAMYSANNESVHLFAAKVGHSYSCKDESIYMGQGLYLDVNKDRMQAFNLTKSNEFGSPEQCPADQSNYRVAIAVGVTLLVLIVIVVVAYLLSRRRRTDGYQSL</sequence>
<dbReference type="PANTHER" id="PTHR11506">
    <property type="entry name" value="LYSOSOME-ASSOCIATED MEMBRANE GLYCOPROTEIN"/>
    <property type="match status" value="1"/>
</dbReference>
<dbReference type="Pfam" id="PF01299">
    <property type="entry name" value="Lamp2-like_luminal"/>
    <property type="match status" value="1"/>
</dbReference>
<keyword evidence="8" id="KW-0458">Lysosome</keyword>
<evidence type="ECO:0000256" key="1">
    <source>
        <dbReference type="ARBA" id="ARBA00004530"/>
    </source>
</evidence>
<keyword evidence="6 8" id="KW-0472">Membrane</keyword>
<protein>
    <recommendedName>
        <fullName evidence="11">Lysosome-associated membrane glycoprotein 2-like luminal domain-containing protein</fullName>
    </recommendedName>
</protein>
<dbReference type="PANTHER" id="PTHR11506:SF2">
    <property type="entry name" value="MACROSIALIN"/>
    <property type="match status" value="1"/>
</dbReference>
<evidence type="ECO:0000313" key="13">
    <source>
        <dbReference type="Proteomes" id="UP000438429"/>
    </source>
</evidence>
<evidence type="ECO:0000313" key="12">
    <source>
        <dbReference type="EMBL" id="KAF0044919.1"/>
    </source>
</evidence>
<dbReference type="GO" id="GO:0005765">
    <property type="term" value="C:lysosomal membrane"/>
    <property type="evidence" value="ECO:0007669"/>
    <property type="project" value="UniProtKB-SubCell"/>
</dbReference>
<dbReference type="PRINTS" id="PR00336">
    <property type="entry name" value="LYSASSOCTDMP"/>
</dbReference>
<dbReference type="AlphaFoldDB" id="A0A6A4TJD6"/>
<dbReference type="InterPro" id="IPR048528">
    <property type="entry name" value="Lamp2-like_luminal"/>
</dbReference>
<keyword evidence="5 10" id="KW-1133">Transmembrane helix</keyword>
<dbReference type="EMBL" id="VEVO01000002">
    <property type="protein sequence ID" value="KAF0044919.1"/>
    <property type="molecule type" value="Genomic_DNA"/>
</dbReference>
<keyword evidence="7" id="KW-0325">Glycoprotein</keyword>
<dbReference type="GO" id="GO:0031902">
    <property type="term" value="C:late endosome membrane"/>
    <property type="evidence" value="ECO:0007669"/>
    <property type="project" value="TreeGrafter"/>
</dbReference>
<feature type="region of interest" description="Disordered" evidence="9">
    <location>
        <begin position="113"/>
        <end position="174"/>
    </location>
</feature>
<keyword evidence="8" id="KW-1015">Disulfide bond</keyword>
<feature type="transmembrane region" description="Helical" evidence="10">
    <location>
        <begin position="338"/>
        <end position="359"/>
    </location>
</feature>
<dbReference type="PROSITE" id="PS51407">
    <property type="entry name" value="LAMP_3"/>
    <property type="match status" value="1"/>
</dbReference>
<evidence type="ECO:0000256" key="4">
    <source>
        <dbReference type="ARBA" id="ARBA00022753"/>
    </source>
</evidence>
<dbReference type="Proteomes" id="UP000438429">
    <property type="component" value="Unassembled WGS sequence"/>
</dbReference>
<evidence type="ECO:0000256" key="9">
    <source>
        <dbReference type="SAM" id="MobiDB-lite"/>
    </source>
</evidence>